<gene>
    <name evidence="1" type="ORF">DSLASN_02510</name>
</gene>
<organism evidence="1 2">
    <name type="scientific">Desulfoluna limicola</name>
    <dbReference type="NCBI Taxonomy" id="2810562"/>
    <lineage>
        <taxon>Bacteria</taxon>
        <taxon>Pseudomonadati</taxon>
        <taxon>Thermodesulfobacteriota</taxon>
        <taxon>Desulfobacteria</taxon>
        <taxon>Desulfobacterales</taxon>
        <taxon>Desulfolunaceae</taxon>
        <taxon>Desulfoluna</taxon>
    </lineage>
</organism>
<sequence>MTLVPPNSTALERAADDTASLRISGIEVPIRHLWDPDRCPASLLPWLAWAVSVDEWNPEWSETQKRQVIKRSPAVHRQKGTRGAVESALEALGFTVEIIEWWEKEPKGTPGTFDLAIQIPAGYAVDAATYDEVERLVDGAKNKSSHISSIVLTPAGLTQAPVFSSAVASGIVTTIYPLGRIGAGDDV</sequence>
<name>A0ABM7PAU7_9BACT</name>
<accession>A0ABM7PAU7</accession>
<dbReference type="NCBIfam" id="TIGR01634">
    <property type="entry name" value="tail_P2_I"/>
    <property type="match status" value="1"/>
</dbReference>
<evidence type="ECO:0000313" key="2">
    <source>
        <dbReference type="Proteomes" id="UP001320148"/>
    </source>
</evidence>
<evidence type="ECO:0000313" key="1">
    <source>
        <dbReference type="EMBL" id="BCS94619.1"/>
    </source>
</evidence>
<dbReference type="EMBL" id="AP024488">
    <property type="protein sequence ID" value="BCS94619.1"/>
    <property type="molecule type" value="Genomic_DNA"/>
</dbReference>
<dbReference type="RefSeq" id="WP_236890925.1">
    <property type="nucleotide sequence ID" value="NZ_AP024488.1"/>
</dbReference>
<dbReference type="Proteomes" id="UP001320148">
    <property type="component" value="Chromosome"/>
</dbReference>
<keyword evidence="2" id="KW-1185">Reference proteome</keyword>
<protein>
    <submittedName>
        <fullName evidence="1">Phage tail protein I</fullName>
    </submittedName>
</protein>
<dbReference type="Pfam" id="PF09684">
    <property type="entry name" value="Tail_P2_I"/>
    <property type="match status" value="1"/>
</dbReference>
<proteinExistence type="predicted"/>
<dbReference type="InterPro" id="IPR006521">
    <property type="entry name" value="Tail_protein_I"/>
</dbReference>
<reference evidence="1 2" key="1">
    <citation type="submission" date="2021-02" db="EMBL/GenBank/DDBJ databases">
        <title>Complete genome of Desulfoluna sp. strain ASN36.</title>
        <authorList>
            <person name="Takahashi A."/>
            <person name="Kojima H."/>
            <person name="Fukui M."/>
        </authorList>
    </citation>
    <scope>NUCLEOTIDE SEQUENCE [LARGE SCALE GENOMIC DNA]</scope>
    <source>
        <strain evidence="1 2">ASN36</strain>
    </source>
</reference>